<evidence type="ECO:0000313" key="2">
    <source>
        <dbReference type="EMBL" id="MTE03597.1"/>
    </source>
</evidence>
<comment type="caution">
    <text evidence="2">The sequence shown here is derived from an EMBL/GenBank/DDBJ whole genome shotgun (WGS) entry which is preliminary data.</text>
</comment>
<gene>
    <name evidence="2" type="ORF">GJU95_07430</name>
</gene>
<protein>
    <recommendedName>
        <fullName evidence="1">Actin-like protein N-terminal domain-containing protein</fullName>
    </recommendedName>
</protein>
<dbReference type="SUPFAM" id="SSF53067">
    <property type="entry name" value="Actin-like ATPase domain"/>
    <property type="match status" value="1"/>
</dbReference>
<dbReference type="Pfam" id="PF17989">
    <property type="entry name" value="ALP_N"/>
    <property type="match status" value="1"/>
</dbReference>
<dbReference type="RefSeq" id="WP_155692769.1">
    <property type="nucleotide sequence ID" value="NZ_WKKC01000021.1"/>
</dbReference>
<dbReference type="AlphaFoldDB" id="A0A9X4X9F5"/>
<name>A0A9X4X9F5_LACJH</name>
<accession>A0A9X4X9F5</accession>
<dbReference type="CDD" id="cd24023">
    <property type="entry name" value="ASKHA_NBD_ParM_Alp7A-like"/>
    <property type="match status" value="1"/>
</dbReference>
<proteinExistence type="predicted"/>
<evidence type="ECO:0000313" key="3">
    <source>
        <dbReference type="Proteomes" id="UP000488295"/>
    </source>
</evidence>
<dbReference type="EMBL" id="WKKC01000021">
    <property type="protein sequence ID" value="MTE03597.1"/>
    <property type="molecule type" value="Genomic_DNA"/>
</dbReference>
<organism evidence="2 3">
    <name type="scientific">Lactobacillus johnsonii</name>
    <dbReference type="NCBI Taxonomy" id="33959"/>
    <lineage>
        <taxon>Bacteria</taxon>
        <taxon>Bacillati</taxon>
        <taxon>Bacillota</taxon>
        <taxon>Bacilli</taxon>
        <taxon>Lactobacillales</taxon>
        <taxon>Lactobacillaceae</taxon>
        <taxon>Lactobacillus</taxon>
    </lineage>
</organism>
<reference evidence="2 3" key="1">
    <citation type="submission" date="2019-11" db="EMBL/GenBank/DDBJ databases">
        <title>Gastrointestinal microbiota of Peromyscus leucopus.</title>
        <authorList>
            <person name="Milovic A."/>
            <person name="Bassam K."/>
            <person name="Barbour A.G."/>
        </authorList>
    </citation>
    <scope>NUCLEOTIDE SEQUENCE [LARGE SCALE GENOMIC DNA]</scope>
    <source>
        <strain evidence="2 3">LL8</strain>
    </source>
</reference>
<sequence>MTKENILEVANDLGYGNEKITFELKHRYIQPTIISPIDQLTADAINHNDKDAVDETIKNLLNEMNVVIDNKQYLVGTAAENSTLDHISTDINSRKGKAHMSMAKIVPLSTIAAYAVQQAYKNDENIFSPIEVNVVMANNLPISEIKNDPSVRNYYENLFTSKNHIVIFKNFDNDISVTINFKEVNVYKEGEVAIAIAIKHSQELRNHIINTIEKYYPDIDAKDFLENVQNILGIDTGFHTVDFPLIINGTADPFSSSSIDIGYGNVLSRAMESLPQRSQGYSVNDVVEFQNLLNSDPKTKIDKENKEYALQSEQSATPALIRKIITKFNSTLSKAKKIQLVLLMGGGTIPLMERTDYREQLINSLEEYRSSALVIPLGEEFAAYANLIGLERLANAMVEDKYK</sequence>
<dbReference type="Proteomes" id="UP000488295">
    <property type="component" value="Unassembled WGS sequence"/>
</dbReference>
<feature type="domain" description="Actin-like protein N-terminal" evidence="1">
    <location>
        <begin position="11"/>
        <end position="190"/>
    </location>
</feature>
<dbReference type="Gene3D" id="3.30.420.40">
    <property type="match status" value="2"/>
</dbReference>
<dbReference type="InterPro" id="IPR040607">
    <property type="entry name" value="ALP_N"/>
</dbReference>
<evidence type="ECO:0000259" key="1">
    <source>
        <dbReference type="Pfam" id="PF17989"/>
    </source>
</evidence>
<dbReference type="InterPro" id="IPR043129">
    <property type="entry name" value="ATPase_NBD"/>
</dbReference>